<feature type="non-terminal residue" evidence="11">
    <location>
        <position position="1702"/>
    </location>
</feature>
<evidence type="ECO:0000256" key="5">
    <source>
        <dbReference type="ARBA" id="ARBA00022989"/>
    </source>
</evidence>
<dbReference type="EMBL" id="BLXT01000588">
    <property type="protein sequence ID" value="GFN78217.1"/>
    <property type="molecule type" value="Genomic_DNA"/>
</dbReference>
<evidence type="ECO:0000259" key="9">
    <source>
        <dbReference type="PROSITE" id="PS50835"/>
    </source>
</evidence>
<keyword evidence="6" id="KW-0472">Membrane</keyword>
<gene>
    <name evidence="11" type="ORF">PoB_000472300</name>
</gene>
<sequence>MKMETGKGGWVQLPQQWCTTFIVVVMTLLSTLDCQNQFSGQERTPKITKEILVLQKQGSIELMVGTTPFFAIEAQGTRPLHYVWSRDGIVIQNETTPFLTINSIQLSDSGIYRCLVQNKFGAARSLPFSLTVTEKGMWPENAPNQTVLVEERKFALLRMPDISYFSDPDFYIISWQRDGQTIHSDDLNTYVALDHSLAILNIPQSFNGSGFRVSLMHIDPTGFQQTFSNTFVLNVTASSSKDTFMAPEFVISPRDVEAAAGTNAKMECVINGQPFNNLQVTWFKGDDTARSLISTGDGHLDLSSDSRVLTIQSISATDAGVYGCEGTVTGQPATVKHQATLTVLVPPAITKQSSPLMIKDFQESLLLDCQAAGSPTPQVQWYFNGVLLLKDSSDITSRFEIHPNNSLTIRSVDLPDSGVYQCFANNSAGEVDTYTELFVNSAPPTVIQAPSNKTVAEHEDTGFTCQVSGGPRPDIYWTKDGVNVTVGGRIRITQQELLIGRSELADSGLYTCHAVNIKGSVSAEATLVVVVKTQITQPPQNKSRILTTDARMECGVRHDPTVIPIWTWYFTPSYASKAQKISEVPGNREILADGTLLLYNLIGDDSGIYECVVTSKGGNDSRKATLNVIELPAPPQITSVVLNDDLPNSVRINWTQGYDGHTPIIKFIIQSRLESFSTGSTSASPWETINSDVNPALRSIVVADLQPSKFYRFRMIAVNRVNESLPSEAAPRQAIKMPAQPPSDPPRNVYCRPDGERQIIVQWDPPPTASWNGDLQGYYIYYKVKNFGVEKQVDVSGTDTLQKTIGFLAYNMQYRINVAAYNEKGAGVRSKAYYVTTLEGRPSAPPTNVVLSSPNSTTIKVEWNPPDTRVLNGNNQGYDIDVVQGGQLKRVEDFRYDDSNPTGRQTYYITNLLKYTEYTIQIACKTRPGPGPKSDAKTIRTLEDVPGPVTNLKIVSTAEQNMFFTWEPPDDLNGVIKGYEIVHQKKDGTSPAKTEMRGPDARSHTLLNLAYDSVYNISVRARTNVGFGPAVVTEFSSAEPPQQPHPPTQLKAIDYKARSVLLQFRPGFDGKATITLWIVEAQIEDDETWKEIYSIRDPDADQILVKNMYPYTYYRLRILAQNVFAKSEPSEPSNRFLTQQAIPSAAPEEVTPRAISPTAIRVRWRQVPRSEWNGDFLGYKIFYRRWSTDFDLNKTSPADLDLVREKTWTIVTLRNGSNIQGHTLLRLEEWMQYQVQMKAYNAVGEGPESVLETERTSEGVPSASPLNIQPQAIAPTSIRVTWSPVPILHQNGNIKGYKVKYKAHGSRDEEKFEVVEGEDTMNTTLTGLRMFVEYDIQVLAYSRIGDGVLSSKVTIRTLAGAPGPPVNIWFPEVSENSVTIVWQQPDEPNGVIRRYKVAWRRFDESVSVMQTNSVDKNIDASLSHTVSGLNAETTYIFSVTARTQDDWGEEAIVEVYTRTNRDRPNPPYNVRIGTSEIKARSMDIYWSEGNTNFGPIRNYTIQYRLRSSIEWNTVEEIIGPGTLSYIVYGLQPNSYYSFRVAATNDLGMSNFSAPSNERQTLQDKPDGAPQNVAIVALTRESIKITWEPPPEDTWNGFLLQDIVMFREEGAEVFREVPPIPYGTFTTTMQRLTIGVRYEIRVSSENSVGRGPPSVLQVFRVGDIAPFEAPQDLQVTNKSSSELFVSWTPPPKDSTNGDLIGYK</sequence>
<evidence type="ECO:0000256" key="8">
    <source>
        <dbReference type="ARBA" id="ARBA00023319"/>
    </source>
</evidence>
<dbReference type="InterPro" id="IPR003599">
    <property type="entry name" value="Ig_sub"/>
</dbReference>
<reference evidence="11 12" key="1">
    <citation type="journal article" date="2021" name="Elife">
        <title>Chloroplast acquisition without the gene transfer in kleptoplastic sea slugs, Plakobranchus ocellatus.</title>
        <authorList>
            <person name="Maeda T."/>
            <person name="Takahashi S."/>
            <person name="Yoshida T."/>
            <person name="Shimamura S."/>
            <person name="Takaki Y."/>
            <person name="Nagai Y."/>
            <person name="Toyoda A."/>
            <person name="Suzuki Y."/>
            <person name="Arimoto A."/>
            <person name="Ishii H."/>
            <person name="Satoh N."/>
            <person name="Nishiyama T."/>
            <person name="Hasebe M."/>
            <person name="Maruyama T."/>
            <person name="Minagawa J."/>
            <person name="Obokata J."/>
            <person name="Shigenobu S."/>
        </authorList>
    </citation>
    <scope>NUCLEOTIDE SEQUENCE [LARGE SCALE GENOMIC DNA]</scope>
</reference>
<dbReference type="GO" id="GO:0016020">
    <property type="term" value="C:membrane"/>
    <property type="evidence" value="ECO:0007669"/>
    <property type="project" value="UniProtKB-SubCell"/>
</dbReference>
<evidence type="ECO:0000256" key="1">
    <source>
        <dbReference type="ARBA" id="ARBA00004370"/>
    </source>
</evidence>
<keyword evidence="3" id="KW-0732">Signal</keyword>
<feature type="domain" description="Ig-like" evidence="9">
    <location>
        <begin position="45"/>
        <end position="133"/>
    </location>
</feature>
<dbReference type="InterPro" id="IPR003598">
    <property type="entry name" value="Ig_sub2"/>
</dbReference>
<dbReference type="SUPFAM" id="SSF48726">
    <property type="entry name" value="Immunoglobulin"/>
    <property type="match status" value="5"/>
</dbReference>
<dbReference type="InterPro" id="IPR003961">
    <property type="entry name" value="FN3_dom"/>
</dbReference>
<evidence type="ECO:0000256" key="7">
    <source>
        <dbReference type="ARBA" id="ARBA00023157"/>
    </source>
</evidence>
<feature type="domain" description="Fibronectin type-III" evidence="10">
    <location>
        <begin position="1264"/>
        <end position="1360"/>
    </location>
</feature>
<keyword evidence="12" id="KW-1185">Reference proteome</keyword>
<dbReference type="InterPro" id="IPR036179">
    <property type="entry name" value="Ig-like_dom_sf"/>
</dbReference>
<dbReference type="FunFam" id="2.60.40.10:FF:000093">
    <property type="entry name" value="Down syndrome cell adhesion molecule, isoform B"/>
    <property type="match status" value="1"/>
</dbReference>
<keyword evidence="8" id="KW-0393">Immunoglobulin domain</keyword>
<feature type="domain" description="Fibronectin type-III" evidence="10">
    <location>
        <begin position="745"/>
        <end position="840"/>
    </location>
</feature>
<feature type="domain" description="Fibronectin type-III" evidence="10">
    <location>
        <begin position="1364"/>
        <end position="1462"/>
    </location>
</feature>
<feature type="domain" description="Fibronectin type-III" evidence="10">
    <location>
        <begin position="845"/>
        <end position="944"/>
    </location>
</feature>
<dbReference type="InterPro" id="IPR013783">
    <property type="entry name" value="Ig-like_fold"/>
</dbReference>
<feature type="domain" description="Fibronectin type-III" evidence="10">
    <location>
        <begin position="631"/>
        <end position="738"/>
    </location>
</feature>
<keyword evidence="2" id="KW-0812">Transmembrane</keyword>
<feature type="domain" description="Fibronectin type-III" evidence="10">
    <location>
        <begin position="1668"/>
        <end position="1702"/>
    </location>
</feature>
<dbReference type="PANTHER" id="PTHR44170">
    <property type="entry name" value="PROTEIN SIDEKICK"/>
    <property type="match status" value="1"/>
</dbReference>
<protein>
    <submittedName>
        <fullName evidence="11">Protein sidekick-2</fullName>
    </submittedName>
</protein>
<dbReference type="CDD" id="cd00096">
    <property type="entry name" value="Ig"/>
    <property type="match status" value="2"/>
</dbReference>
<proteinExistence type="predicted"/>
<feature type="domain" description="Ig-like" evidence="9">
    <location>
        <begin position="552"/>
        <end position="627"/>
    </location>
</feature>
<evidence type="ECO:0000259" key="10">
    <source>
        <dbReference type="PROSITE" id="PS50853"/>
    </source>
</evidence>
<evidence type="ECO:0000313" key="12">
    <source>
        <dbReference type="Proteomes" id="UP000735302"/>
    </source>
</evidence>
<dbReference type="InterPro" id="IPR036116">
    <property type="entry name" value="FN3_sf"/>
</dbReference>
<keyword evidence="4" id="KW-0677">Repeat</keyword>
<dbReference type="Gene3D" id="2.60.40.10">
    <property type="entry name" value="Immunoglobulins"/>
    <property type="match status" value="16"/>
</dbReference>
<dbReference type="Proteomes" id="UP000735302">
    <property type="component" value="Unassembled WGS sequence"/>
</dbReference>
<name>A0AAV3Y7P5_9GAST</name>
<keyword evidence="7" id="KW-1015">Disulfide bond</keyword>
<dbReference type="FunFam" id="2.60.40.10:FF:000032">
    <property type="entry name" value="palladin isoform X1"/>
    <property type="match status" value="2"/>
</dbReference>
<dbReference type="Pfam" id="PF00041">
    <property type="entry name" value="fn3"/>
    <property type="match status" value="10"/>
</dbReference>
<keyword evidence="5" id="KW-1133">Transmembrane helix</keyword>
<comment type="subcellular location">
    <subcellularLocation>
        <location evidence="1">Membrane</location>
    </subcellularLocation>
</comment>
<evidence type="ECO:0000256" key="3">
    <source>
        <dbReference type="ARBA" id="ARBA00022729"/>
    </source>
</evidence>
<evidence type="ECO:0000256" key="4">
    <source>
        <dbReference type="ARBA" id="ARBA00022737"/>
    </source>
</evidence>
<dbReference type="InterPro" id="IPR013098">
    <property type="entry name" value="Ig_I-set"/>
</dbReference>
<dbReference type="PROSITE" id="PS50853">
    <property type="entry name" value="FN3"/>
    <property type="match status" value="11"/>
</dbReference>
<feature type="domain" description="Fibronectin type-III" evidence="10">
    <location>
        <begin position="1466"/>
        <end position="1563"/>
    </location>
</feature>
<feature type="domain" description="Ig-like" evidence="9">
    <location>
        <begin position="347"/>
        <end position="438"/>
    </location>
</feature>
<dbReference type="Pfam" id="PF07679">
    <property type="entry name" value="I-set"/>
    <property type="match status" value="5"/>
</dbReference>
<feature type="domain" description="Fibronectin type-III" evidence="10">
    <location>
        <begin position="1046"/>
        <end position="1141"/>
    </location>
</feature>
<dbReference type="PROSITE" id="PS50835">
    <property type="entry name" value="IG_LIKE"/>
    <property type="match status" value="5"/>
</dbReference>
<accession>A0AAV3Y7P5</accession>
<dbReference type="SMART" id="SM00409">
    <property type="entry name" value="IG"/>
    <property type="match status" value="5"/>
</dbReference>
<dbReference type="SUPFAM" id="SSF49265">
    <property type="entry name" value="Fibronectin type III"/>
    <property type="match status" value="6"/>
</dbReference>
<dbReference type="GO" id="GO:0098609">
    <property type="term" value="P:cell-cell adhesion"/>
    <property type="evidence" value="ECO:0007669"/>
    <property type="project" value="TreeGrafter"/>
</dbReference>
<dbReference type="SMART" id="SM00408">
    <property type="entry name" value="IGc2"/>
    <property type="match status" value="5"/>
</dbReference>
<feature type="domain" description="Ig-like" evidence="9">
    <location>
        <begin position="444"/>
        <end position="528"/>
    </location>
</feature>
<dbReference type="FunFam" id="2.60.40.10:FF:000028">
    <property type="entry name" value="Neuronal cell adhesion molecule"/>
    <property type="match status" value="3"/>
</dbReference>
<evidence type="ECO:0000256" key="2">
    <source>
        <dbReference type="ARBA" id="ARBA00022692"/>
    </source>
</evidence>
<dbReference type="InterPro" id="IPR007110">
    <property type="entry name" value="Ig-like_dom"/>
</dbReference>
<comment type="caution">
    <text evidence="11">The sequence shown here is derived from an EMBL/GenBank/DDBJ whole genome shotgun (WGS) entry which is preliminary data.</text>
</comment>
<feature type="domain" description="Fibronectin type-III" evidence="10">
    <location>
        <begin position="1146"/>
        <end position="1259"/>
    </location>
</feature>
<dbReference type="SMART" id="SM00060">
    <property type="entry name" value="FN3"/>
    <property type="match status" value="10"/>
</dbReference>
<dbReference type="CDD" id="cd00063">
    <property type="entry name" value="FN3"/>
    <property type="match status" value="11"/>
</dbReference>
<feature type="domain" description="Fibronectin type-III" evidence="10">
    <location>
        <begin position="1568"/>
        <end position="1663"/>
    </location>
</feature>
<dbReference type="PANTHER" id="PTHR44170:SF6">
    <property type="entry name" value="CONTACTIN"/>
    <property type="match status" value="1"/>
</dbReference>
<feature type="domain" description="Fibronectin type-III" evidence="10">
    <location>
        <begin position="948"/>
        <end position="1041"/>
    </location>
</feature>
<organism evidence="11 12">
    <name type="scientific">Plakobranchus ocellatus</name>
    <dbReference type="NCBI Taxonomy" id="259542"/>
    <lineage>
        <taxon>Eukaryota</taxon>
        <taxon>Metazoa</taxon>
        <taxon>Spiralia</taxon>
        <taxon>Lophotrochozoa</taxon>
        <taxon>Mollusca</taxon>
        <taxon>Gastropoda</taxon>
        <taxon>Heterobranchia</taxon>
        <taxon>Euthyneura</taxon>
        <taxon>Panpulmonata</taxon>
        <taxon>Sacoglossa</taxon>
        <taxon>Placobranchoidea</taxon>
        <taxon>Plakobranchidae</taxon>
        <taxon>Plakobranchus</taxon>
    </lineage>
</organism>
<evidence type="ECO:0000256" key="6">
    <source>
        <dbReference type="ARBA" id="ARBA00023136"/>
    </source>
</evidence>
<feature type="domain" description="Ig-like" evidence="9">
    <location>
        <begin position="247"/>
        <end position="342"/>
    </location>
</feature>
<evidence type="ECO:0000313" key="11">
    <source>
        <dbReference type="EMBL" id="GFN78217.1"/>
    </source>
</evidence>